<organism evidence="1 2">
    <name type="scientific">Amanita muscaria (strain Koide BX008)</name>
    <dbReference type="NCBI Taxonomy" id="946122"/>
    <lineage>
        <taxon>Eukaryota</taxon>
        <taxon>Fungi</taxon>
        <taxon>Dikarya</taxon>
        <taxon>Basidiomycota</taxon>
        <taxon>Agaricomycotina</taxon>
        <taxon>Agaricomycetes</taxon>
        <taxon>Agaricomycetidae</taxon>
        <taxon>Agaricales</taxon>
        <taxon>Pluteineae</taxon>
        <taxon>Amanitaceae</taxon>
        <taxon>Amanita</taxon>
    </lineage>
</organism>
<dbReference type="HOGENOM" id="CLU_013084_2_1_1"/>
<dbReference type="InterPro" id="IPR040521">
    <property type="entry name" value="KDZ"/>
</dbReference>
<dbReference type="AlphaFoldDB" id="A0A0C2WL52"/>
<sequence>DKGVAAALLRQGMVPCTPFKPKNAISIRVLEIYKNLYCRNPHITVQPFLRGLLDMQGKPYRPNYHALFTAAFDIYLEILHGTRSAVLKVLQRDNKDWRLQNACPACSYKLQNEPKLLFDMLITMDGNNSLKRIRRESMTDSATSCGELQDSRQPPGNYYIARKVVDTWAKDVIEKNITDPEQTDASRCSSRWSNMNETHTSKMWGVFDETGIFIALCRHGFVLLIADMVRSGELAKYPLSIVSSLLSALGPNLAVGYDIGCQFQTTISKSPLQELSTNLNFKSLIGSFHGHAHNRLCQLSLLSTYVKGLGLEDLEGCERFFSKSNALASATRYASTFHRQQHIILYMHHHDNFETYSNISKFIVNNYKQALEILQGEEALRSSMKAQGITDTAIFSTWLQEEREYLEGLKQEPLLETLEMEYYQRLVTLYEYDRELNASKFINSTPVSQSQGQRDNTRALETKRRHLIDRQDKLLDVVEDLELRLNTGRWTPSSREWAAAAGKVRLRNYKKAIDNLEGLVVSRIFELAKMNMPQTGYKLRKQISNALQARSAAVKAALKKYNAAASALTPPAPQLSWEEVVHYTFLSEFDLLRDARQDIREKLWANSTNRQLRDQFFKQEHAREEIQRLNVEIKQVVSYMHDEVKFLKAQEELAEKQKRPELAHQISLYQGERGRFNSLHQSRFSEFSLIPQFSGDLSPATAV</sequence>
<evidence type="ECO:0000313" key="1">
    <source>
        <dbReference type="EMBL" id="KIL56908.1"/>
    </source>
</evidence>
<dbReference type="PANTHER" id="PTHR33096">
    <property type="entry name" value="CXC2 DOMAIN-CONTAINING PROTEIN"/>
    <property type="match status" value="1"/>
</dbReference>
<accession>A0A0C2WL52</accession>
<dbReference type="Pfam" id="PF18758">
    <property type="entry name" value="KDZ"/>
    <property type="match status" value="1"/>
</dbReference>
<feature type="non-terminal residue" evidence="1">
    <location>
        <position position="703"/>
    </location>
</feature>
<evidence type="ECO:0000313" key="2">
    <source>
        <dbReference type="Proteomes" id="UP000054549"/>
    </source>
</evidence>
<name>A0A0C2WL52_AMAMK</name>
<dbReference type="EMBL" id="KN818392">
    <property type="protein sequence ID" value="KIL56908.1"/>
    <property type="molecule type" value="Genomic_DNA"/>
</dbReference>
<dbReference type="STRING" id="946122.A0A0C2WL52"/>
<evidence type="ECO:0008006" key="3">
    <source>
        <dbReference type="Google" id="ProtNLM"/>
    </source>
</evidence>
<dbReference type="OrthoDB" id="3246730at2759"/>
<proteinExistence type="predicted"/>
<keyword evidence="2" id="KW-1185">Reference proteome</keyword>
<feature type="non-terminal residue" evidence="1">
    <location>
        <position position="1"/>
    </location>
</feature>
<dbReference type="InParanoid" id="A0A0C2WL52"/>
<protein>
    <recommendedName>
        <fullName evidence="3">CxC1-like cysteine cluster associated with KDZ transposases domain-containing protein</fullName>
    </recommendedName>
</protein>
<gene>
    <name evidence="1" type="ORF">M378DRAFT_59358</name>
</gene>
<dbReference type="Proteomes" id="UP000054549">
    <property type="component" value="Unassembled WGS sequence"/>
</dbReference>
<dbReference type="PANTHER" id="PTHR33096:SF1">
    <property type="entry name" value="CXC1-LIKE CYSTEINE CLUSTER ASSOCIATED WITH KDZ TRANSPOSASES DOMAIN-CONTAINING PROTEIN"/>
    <property type="match status" value="1"/>
</dbReference>
<reference evidence="1 2" key="1">
    <citation type="submission" date="2014-04" db="EMBL/GenBank/DDBJ databases">
        <title>Evolutionary Origins and Diversification of the Mycorrhizal Mutualists.</title>
        <authorList>
            <consortium name="DOE Joint Genome Institute"/>
            <consortium name="Mycorrhizal Genomics Consortium"/>
            <person name="Kohler A."/>
            <person name="Kuo A."/>
            <person name="Nagy L.G."/>
            <person name="Floudas D."/>
            <person name="Copeland A."/>
            <person name="Barry K.W."/>
            <person name="Cichocki N."/>
            <person name="Veneault-Fourrey C."/>
            <person name="LaButti K."/>
            <person name="Lindquist E.A."/>
            <person name="Lipzen A."/>
            <person name="Lundell T."/>
            <person name="Morin E."/>
            <person name="Murat C."/>
            <person name="Riley R."/>
            <person name="Ohm R."/>
            <person name="Sun H."/>
            <person name="Tunlid A."/>
            <person name="Henrissat B."/>
            <person name="Grigoriev I.V."/>
            <person name="Hibbett D.S."/>
            <person name="Martin F."/>
        </authorList>
    </citation>
    <scope>NUCLEOTIDE SEQUENCE [LARGE SCALE GENOMIC DNA]</scope>
    <source>
        <strain evidence="1 2">Koide BX008</strain>
    </source>
</reference>